<dbReference type="InterPro" id="IPR002110">
    <property type="entry name" value="Ankyrin_rpt"/>
</dbReference>
<dbReference type="SUPFAM" id="SSF48403">
    <property type="entry name" value="Ankyrin repeat"/>
    <property type="match status" value="1"/>
</dbReference>
<dbReference type="EMBL" id="MN740695">
    <property type="protein sequence ID" value="QHU08208.1"/>
    <property type="molecule type" value="Genomic_DNA"/>
</dbReference>
<dbReference type="Pfam" id="PF13637">
    <property type="entry name" value="Ank_4"/>
    <property type="match status" value="1"/>
</dbReference>
<dbReference type="InterPro" id="IPR036770">
    <property type="entry name" value="Ankyrin_rpt-contain_sf"/>
</dbReference>
<name>A0A6C0JWC8_9ZZZZ</name>
<proteinExistence type="predicted"/>
<protein>
    <submittedName>
        <fullName evidence="3">Uncharacterized protein</fullName>
    </submittedName>
</protein>
<sequence>MSLQEFVDACQDGDIKMIASLLLDFDPSENNNYAIRVASYNGHVDVVKLLLADHRVDPSALDNQAIRAASQEGHLRVVRLLLEDSRVDPSANNNDAIKRAQTYNHLKIANLLIEHMYRLDGPEYTRGIL</sequence>
<organism evidence="3">
    <name type="scientific">viral metagenome</name>
    <dbReference type="NCBI Taxonomy" id="1070528"/>
    <lineage>
        <taxon>unclassified sequences</taxon>
        <taxon>metagenomes</taxon>
        <taxon>organismal metagenomes</taxon>
    </lineage>
</organism>
<keyword evidence="1" id="KW-0677">Repeat</keyword>
<dbReference type="Gene3D" id="1.25.40.20">
    <property type="entry name" value="Ankyrin repeat-containing domain"/>
    <property type="match status" value="1"/>
</dbReference>
<evidence type="ECO:0000256" key="2">
    <source>
        <dbReference type="ARBA" id="ARBA00023043"/>
    </source>
</evidence>
<evidence type="ECO:0000313" key="3">
    <source>
        <dbReference type="EMBL" id="QHU08208.1"/>
    </source>
</evidence>
<accession>A0A6C0JWC8</accession>
<keyword evidence="2" id="KW-0040">ANK repeat</keyword>
<evidence type="ECO:0000256" key="1">
    <source>
        <dbReference type="ARBA" id="ARBA00022737"/>
    </source>
</evidence>
<dbReference type="PANTHER" id="PTHR24198">
    <property type="entry name" value="ANKYRIN REPEAT AND PROTEIN KINASE DOMAIN-CONTAINING PROTEIN"/>
    <property type="match status" value="1"/>
</dbReference>
<dbReference type="AlphaFoldDB" id="A0A6C0JWC8"/>
<reference evidence="3" key="1">
    <citation type="journal article" date="2020" name="Nature">
        <title>Giant virus diversity and host interactions through global metagenomics.</title>
        <authorList>
            <person name="Schulz F."/>
            <person name="Roux S."/>
            <person name="Paez-Espino D."/>
            <person name="Jungbluth S."/>
            <person name="Walsh D.A."/>
            <person name="Denef V.J."/>
            <person name="McMahon K.D."/>
            <person name="Konstantinidis K.T."/>
            <person name="Eloe-Fadrosh E.A."/>
            <person name="Kyrpides N.C."/>
            <person name="Woyke T."/>
        </authorList>
    </citation>
    <scope>NUCLEOTIDE SEQUENCE</scope>
    <source>
        <strain evidence="3">GVMAG-S-1062768-28</strain>
    </source>
</reference>
<dbReference type="PANTHER" id="PTHR24198:SF165">
    <property type="entry name" value="ANKYRIN REPEAT-CONTAINING PROTEIN-RELATED"/>
    <property type="match status" value="1"/>
</dbReference>